<protein>
    <recommendedName>
        <fullName evidence="2">Abi-like protein</fullName>
    </recommendedName>
</protein>
<proteinExistence type="predicted"/>
<dbReference type="Pfam" id="PF07751">
    <property type="entry name" value="Abi_2"/>
    <property type="match status" value="1"/>
</dbReference>
<gene>
    <name evidence="1" type="ORF">GSF12_11695</name>
</gene>
<organism evidence="1">
    <name type="scientific">Faucicola osloensis</name>
    <name type="common">Moraxella osloensis</name>
    <dbReference type="NCBI Taxonomy" id="34062"/>
    <lineage>
        <taxon>Bacteria</taxon>
        <taxon>Pseudomonadati</taxon>
        <taxon>Pseudomonadota</taxon>
        <taxon>Gammaproteobacteria</taxon>
        <taxon>Moraxellales</taxon>
        <taxon>Moraxellaceae</taxon>
        <taxon>Faucicola</taxon>
    </lineage>
</organism>
<name>A0A6P1KQF1_FAUOS</name>
<dbReference type="AlphaFoldDB" id="A0A6P1KQF1"/>
<accession>A0A6P1KQF1</accession>
<evidence type="ECO:0000313" key="1">
    <source>
        <dbReference type="EMBL" id="QHG10474.1"/>
    </source>
</evidence>
<dbReference type="EMBL" id="CP047226">
    <property type="protein sequence ID" value="QHG10474.1"/>
    <property type="molecule type" value="Genomic_DNA"/>
</dbReference>
<evidence type="ECO:0008006" key="2">
    <source>
        <dbReference type="Google" id="ProtNLM"/>
    </source>
</evidence>
<sequence length="220" mass="26166">MNSTQLNQIFQTLSFERMQTYENKTKTREQAVELYLWNAQISGAFLFPLHICEVTIRNAIAEILYTQYGSNWVNNHMFINSLPNHPKPKYNQRTDLDKATKQHTLNYIPKIIPELNFVFWQAMLTQRHDTRLWNSQFQLIFPHANLSRSVQKNREHLHNDLDIVRRLRNRIAHHEPIFDEKLLSIYNKIIKIIGYRCQETANWVASHQTVTTLIAQKPKI</sequence>
<dbReference type="InterPro" id="IPR011664">
    <property type="entry name" value="Abi_system_AbiD/AbiF-like"/>
</dbReference>
<reference evidence="1" key="1">
    <citation type="journal article" date="2020" name="Microbiol. Resour. Announc.">
        <title>Complete Genome Sequence of Moraxella osloensis Strain YV1, Isolated from an Australian Wastewater Treatment Plant.</title>
        <authorList>
            <person name="Batinovic S."/>
            <person name="Rice D.T.F."/>
            <person name="Seviour R.J."/>
            <person name="Petrovski S."/>
        </authorList>
    </citation>
    <scope>NUCLEOTIDE SEQUENCE</scope>
    <source>
        <strain evidence="1">YV1</strain>
    </source>
</reference>